<feature type="compositionally biased region" description="Low complexity" evidence="1">
    <location>
        <begin position="63"/>
        <end position="86"/>
    </location>
</feature>
<evidence type="ECO:0000256" key="1">
    <source>
        <dbReference type="SAM" id="MobiDB-lite"/>
    </source>
</evidence>
<feature type="region of interest" description="Disordered" evidence="1">
    <location>
        <begin position="27"/>
        <end position="94"/>
    </location>
</feature>
<accession>A0A1H2BW02</accession>
<keyword evidence="4" id="KW-1185">Reference proteome</keyword>
<organism evidence="3 4">
    <name type="scientific">Pseudarthrobacter equi</name>
    <dbReference type="NCBI Taxonomy" id="728066"/>
    <lineage>
        <taxon>Bacteria</taxon>
        <taxon>Bacillati</taxon>
        <taxon>Actinomycetota</taxon>
        <taxon>Actinomycetes</taxon>
        <taxon>Micrococcales</taxon>
        <taxon>Micrococcaceae</taxon>
        <taxon>Pseudarthrobacter</taxon>
    </lineage>
</organism>
<protein>
    <submittedName>
        <fullName evidence="3">Uncharacterized protein</fullName>
    </submittedName>
</protein>
<evidence type="ECO:0000313" key="4">
    <source>
        <dbReference type="Proteomes" id="UP000198751"/>
    </source>
</evidence>
<gene>
    <name evidence="3" type="ORF">SAMN04489743_3997</name>
</gene>
<sequence length="362" mass="36938">MKHLITALAAVLLLALGGLFTVSATQSSATTSAATKASGQRPSESPAKDKAQPKRTPAPAPSSTPVAAAETSPAAAAPAPATQAPAPAAPAPAPAPAIVPAAATGSGSSAYPLHSNIVSTTFWVGEIFNASLSDGSQVCSTYNSQWAYQHTGVKLGTVDAGAAGCPGSYYGGCDGVSSGSGADFKCATERRVASNGYFPLNQPKPLQNPFYLDLPYDDLNDGVAFQERCRVIPWAAADNAATGADHCADQGYSYMKNRWVQITGPNGSTCYGQIEDAGPSSGSEYHDSAYVFGAGDARPVNQSFSADATQGAGMDVSPALNGCLGFAELDGSSDRVSWRFIDRANVPAGPWLTVETTSGVSN</sequence>
<feature type="compositionally biased region" description="Low complexity" evidence="1">
    <location>
        <begin position="27"/>
        <end position="38"/>
    </location>
</feature>
<dbReference type="AlphaFoldDB" id="A0A1H2BW02"/>
<evidence type="ECO:0000313" key="3">
    <source>
        <dbReference type="EMBL" id="SDT61936.1"/>
    </source>
</evidence>
<reference evidence="4" key="1">
    <citation type="submission" date="2016-10" db="EMBL/GenBank/DDBJ databases">
        <authorList>
            <person name="Varghese N."/>
            <person name="Submissions S."/>
        </authorList>
    </citation>
    <scope>NUCLEOTIDE SEQUENCE [LARGE SCALE GENOMIC DNA]</scope>
    <source>
        <strain evidence="4">IMMIB L-1606</strain>
    </source>
</reference>
<name>A0A1H2BW02_9MICC</name>
<dbReference type="EMBL" id="LT629779">
    <property type="protein sequence ID" value="SDT61936.1"/>
    <property type="molecule type" value="Genomic_DNA"/>
</dbReference>
<keyword evidence="2" id="KW-0732">Signal</keyword>
<dbReference type="Proteomes" id="UP000198751">
    <property type="component" value="Chromosome I"/>
</dbReference>
<dbReference type="OrthoDB" id="186568at2"/>
<feature type="signal peptide" evidence="2">
    <location>
        <begin position="1"/>
        <end position="24"/>
    </location>
</feature>
<evidence type="ECO:0000256" key="2">
    <source>
        <dbReference type="SAM" id="SignalP"/>
    </source>
</evidence>
<feature type="chain" id="PRO_5039684226" evidence="2">
    <location>
        <begin position="25"/>
        <end position="362"/>
    </location>
</feature>
<proteinExistence type="predicted"/>
<dbReference type="RefSeq" id="WP_091723541.1">
    <property type="nucleotide sequence ID" value="NZ_LT629779.1"/>
</dbReference>